<dbReference type="PROSITE" id="PS51198">
    <property type="entry name" value="UVRD_HELICASE_ATP_BIND"/>
    <property type="match status" value="1"/>
</dbReference>
<dbReference type="GO" id="GO:0003916">
    <property type="term" value="F:DNA topoisomerase activity"/>
    <property type="evidence" value="ECO:0007669"/>
    <property type="project" value="InterPro"/>
</dbReference>
<keyword evidence="3 9" id="KW-0347">Helicase</keyword>
<dbReference type="InterPro" id="IPR014017">
    <property type="entry name" value="DNA_helicase_UvrD-like_C"/>
</dbReference>
<dbReference type="PANTHER" id="PTHR11070:SF63">
    <property type="entry name" value="DNA HELICASE IV"/>
    <property type="match status" value="1"/>
</dbReference>
<evidence type="ECO:0000256" key="9">
    <source>
        <dbReference type="PROSITE-ProRule" id="PRU00560"/>
    </source>
</evidence>
<keyword evidence="5" id="KW-0413">Isomerase</keyword>
<comment type="catalytic activity">
    <reaction evidence="6">
        <text>Couples ATP hydrolysis with the unwinding of duplex DNA by translocating in the 3'-5' direction.</text>
        <dbReference type="EC" id="5.6.2.4"/>
    </reaction>
</comment>
<feature type="domain" description="UvrD-like helicase ATP-binding" evidence="10">
    <location>
        <begin position="187"/>
        <end position="650"/>
    </location>
</feature>
<dbReference type="PANTHER" id="PTHR11070">
    <property type="entry name" value="UVRD / RECB / PCRA DNA HELICASE FAMILY MEMBER"/>
    <property type="match status" value="1"/>
</dbReference>
<evidence type="ECO:0000313" key="11">
    <source>
        <dbReference type="EMBL" id="GIF86025.1"/>
    </source>
</evidence>
<proteinExistence type="predicted"/>
<evidence type="ECO:0000256" key="5">
    <source>
        <dbReference type="ARBA" id="ARBA00023235"/>
    </source>
</evidence>
<keyword evidence="2 9" id="KW-0378">Hydrolase</keyword>
<evidence type="ECO:0000256" key="1">
    <source>
        <dbReference type="ARBA" id="ARBA00022741"/>
    </source>
</evidence>
<dbReference type="GO" id="GO:0005524">
    <property type="term" value="F:ATP binding"/>
    <property type="evidence" value="ECO:0007669"/>
    <property type="project" value="UniProtKB-UniRule"/>
</dbReference>
<gene>
    <name evidence="11" type="ORF">Cba03nite_73740</name>
</gene>
<dbReference type="EMBL" id="BONF01000058">
    <property type="protein sequence ID" value="GIF86025.1"/>
    <property type="molecule type" value="Genomic_DNA"/>
</dbReference>
<dbReference type="Proteomes" id="UP000601223">
    <property type="component" value="Unassembled WGS sequence"/>
</dbReference>
<evidence type="ECO:0000256" key="4">
    <source>
        <dbReference type="ARBA" id="ARBA00022840"/>
    </source>
</evidence>
<dbReference type="Gene3D" id="3.40.91.30">
    <property type="match status" value="1"/>
</dbReference>
<protein>
    <recommendedName>
        <fullName evidence="7">DNA 3'-5' helicase</fullName>
        <ecNumber evidence="7">5.6.2.4</ecNumber>
    </recommendedName>
</protein>
<keyword evidence="4 9" id="KW-0067">ATP-binding</keyword>
<dbReference type="InterPro" id="IPR013498">
    <property type="entry name" value="Topo_IA_Znf"/>
</dbReference>
<evidence type="ECO:0000256" key="7">
    <source>
        <dbReference type="ARBA" id="ARBA00034808"/>
    </source>
</evidence>
<name>A0A8J3JVR0_9ACTN</name>
<evidence type="ECO:0000313" key="12">
    <source>
        <dbReference type="Proteomes" id="UP000601223"/>
    </source>
</evidence>
<keyword evidence="12" id="KW-1185">Reference proteome</keyword>
<dbReference type="Pfam" id="PF01396">
    <property type="entry name" value="Zn_ribbon_Top1"/>
    <property type="match status" value="1"/>
</dbReference>
<sequence length="904" mass="100886">METSNTTWGRTGRRGTRDWQLELRGGQLLLTLPDRTLTLRPGAAGEVRVIRRWLRHVVEVQVGRELRTLTGVGRRPAERLQAFLTAWPHIAEISAWAQHVLATADQAEADGRWISTETMRRLVDGRPQGEQHRGRLDAVWDLLGEAERDALQLWRLDVVRWLAEANQKILRSELQARRDLFRRVESTPLTFEQARAVVCMDNRVNVVAAAGSGKTSVMVARTAYAIARGFVAPERILLLAFNQDAAKELQQRLQRRLAAVGLRAEGVTASTFHAFGLGVIGQVTGRKPRVASWVDSGQGQDKILQIVDRLRDSSTRFRYAYDTYRLLYARTSDDPKGADGDAWDRDSKTARHRTYSGHLVRSQGEKIIADFLYLNGVGFEYERPFVVDTATAEHGQYHPDFYYPAVDVWHEHWALDADGRSPAEFRGYAEGMAWKRDLHQRTGTRLIETTWASIMGADGLVAFGEQLTSVGLSLDWNPDRPSVDRDAVPASHEDMARLLRTFMAHVKAGDLTEEAVEAKLRASPVLDTARTRHFLSVYWPVHRAWQQALADEGGVDFEDMLVTAAQMLESGAAQMPYDMVLVDEFQDTSQARARIVRALVNQPDRYLLTVGDDWQAINRFAGADLSIMREHERWFGRGPRLHLSTTFRCTQEICDVSSAFVGKNDRQIPKTVKAASGPGGQRVRLLYPANNTAGDIRAAVAAELERISTATEHDRAESDRRTSVLVLGRYRTDRSLVPATHPANLDVAFKTVHGAKGLEADYVVVANLTRGRLGFPSQVVDDPVLNLAMAAPDPYPHAEERRLLYVALTRARHQAVLISVHGRESVFVAELLKDGSIDPVEIDTAGAVVPSSVQACVRCGLGVMVQRVSAHGPFLACSSFPDCRATINIPQQRRPTARPSSRRR</sequence>
<reference evidence="11 12" key="1">
    <citation type="submission" date="2021-01" db="EMBL/GenBank/DDBJ databases">
        <title>Whole genome shotgun sequence of Catellatospora bangladeshensis NBRC 107357.</title>
        <authorList>
            <person name="Komaki H."/>
            <person name="Tamura T."/>
        </authorList>
    </citation>
    <scope>NUCLEOTIDE SEQUENCE [LARGE SCALE GENOMIC DNA]</scope>
    <source>
        <strain evidence="11 12">NBRC 107357</strain>
    </source>
</reference>
<evidence type="ECO:0000256" key="8">
    <source>
        <dbReference type="ARBA" id="ARBA00048988"/>
    </source>
</evidence>
<dbReference type="GO" id="GO:0005694">
    <property type="term" value="C:chromosome"/>
    <property type="evidence" value="ECO:0007669"/>
    <property type="project" value="InterPro"/>
</dbReference>
<dbReference type="RefSeq" id="WP_203756709.1">
    <property type="nucleotide sequence ID" value="NZ_BONF01000058.1"/>
</dbReference>
<comment type="catalytic activity">
    <reaction evidence="8">
        <text>ATP + H2O = ADP + phosphate + H(+)</text>
        <dbReference type="Rhea" id="RHEA:13065"/>
        <dbReference type="ChEBI" id="CHEBI:15377"/>
        <dbReference type="ChEBI" id="CHEBI:15378"/>
        <dbReference type="ChEBI" id="CHEBI:30616"/>
        <dbReference type="ChEBI" id="CHEBI:43474"/>
        <dbReference type="ChEBI" id="CHEBI:456216"/>
        <dbReference type="EC" id="5.6.2.4"/>
    </reaction>
</comment>
<dbReference type="GO" id="GO:0000725">
    <property type="term" value="P:recombinational repair"/>
    <property type="evidence" value="ECO:0007669"/>
    <property type="project" value="TreeGrafter"/>
</dbReference>
<dbReference type="Pfam" id="PF00580">
    <property type="entry name" value="UvrD-helicase"/>
    <property type="match status" value="1"/>
</dbReference>
<dbReference type="AlphaFoldDB" id="A0A8J3JVR0"/>
<organism evidence="11 12">
    <name type="scientific">Catellatospora bangladeshensis</name>
    <dbReference type="NCBI Taxonomy" id="310355"/>
    <lineage>
        <taxon>Bacteria</taxon>
        <taxon>Bacillati</taxon>
        <taxon>Actinomycetota</taxon>
        <taxon>Actinomycetes</taxon>
        <taxon>Micromonosporales</taxon>
        <taxon>Micromonosporaceae</taxon>
        <taxon>Catellatospora</taxon>
    </lineage>
</organism>
<dbReference type="GO" id="GO:0043138">
    <property type="term" value="F:3'-5' DNA helicase activity"/>
    <property type="evidence" value="ECO:0007669"/>
    <property type="project" value="UniProtKB-EC"/>
</dbReference>
<keyword evidence="1 9" id="KW-0547">Nucleotide-binding</keyword>
<dbReference type="InterPro" id="IPR014016">
    <property type="entry name" value="UvrD-like_ATP-bd"/>
</dbReference>
<evidence type="ECO:0000256" key="2">
    <source>
        <dbReference type="ARBA" id="ARBA00022801"/>
    </source>
</evidence>
<dbReference type="GO" id="GO:0016787">
    <property type="term" value="F:hydrolase activity"/>
    <property type="evidence" value="ECO:0007669"/>
    <property type="project" value="UniProtKB-UniRule"/>
</dbReference>
<dbReference type="Gene3D" id="3.40.50.300">
    <property type="entry name" value="P-loop containing nucleotide triphosphate hydrolases"/>
    <property type="match status" value="3"/>
</dbReference>
<dbReference type="EC" id="5.6.2.4" evidence="7"/>
<evidence type="ECO:0000259" key="10">
    <source>
        <dbReference type="PROSITE" id="PS51198"/>
    </source>
</evidence>
<accession>A0A8J3JVR0</accession>
<dbReference type="GO" id="GO:0006265">
    <property type="term" value="P:DNA topological change"/>
    <property type="evidence" value="ECO:0007669"/>
    <property type="project" value="InterPro"/>
</dbReference>
<dbReference type="InterPro" id="IPR000212">
    <property type="entry name" value="DNA_helicase_UvrD/REP"/>
</dbReference>
<evidence type="ECO:0000256" key="3">
    <source>
        <dbReference type="ARBA" id="ARBA00022806"/>
    </source>
</evidence>
<dbReference type="SUPFAM" id="SSF57783">
    <property type="entry name" value="Zinc beta-ribbon"/>
    <property type="match status" value="1"/>
</dbReference>
<dbReference type="InterPro" id="IPR027417">
    <property type="entry name" value="P-loop_NTPase"/>
</dbReference>
<dbReference type="Gene3D" id="3.30.65.10">
    <property type="entry name" value="Bacterial Topoisomerase I, domain 1"/>
    <property type="match status" value="1"/>
</dbReference>
<comment type="caution">
    <text evidence="11">The sequence shown here is derived from an EMBL/GenBank/DDBJ whole genome shotgun (WGS) entry which is preliminary data.</text>
</comment>
<dbReference type="SUPFAM" id="SSF52540">
    <property type="entry name" value="P-loop containing nucleoside triphosphate hydrolases"/>
    <property type="match status" value="1"/>
</dbReference>
<dbReference type="GO" id="GO:0005829">
    <property type="term" value="C:cytosol"/>
    <property type="evidence" value="ECO:0007669"/>
    <property type="project" value="TreeGrafter"/>
</dbReference>
<evidence type="ECO:0000256" key="6">
    <source>
        <dbReference type="ARBA" id="ARBA00034617"/>
    </source>
</evidence>
<dbReference type="GO" id="GO:0003677">
    <property type="term" value="F:DNA binding"/>
    <property type="evidence" value="ECO:0007669"/>
    <property type="project" value="InterPro"/>
</dbReference>
<dbReference type="Pfam" id="PF13361">
    <property type="entry name" value="UvrD_C"/>
    <property type="match status" value="1"/>
</dbReference>
<feature type="binding site" evidence="9">
    <location>
        <begin position="208"/>
        <end position="215"/>
    </location>
    <ligand>
        <name>ATP</name>
        <dbReference type="ChEBI" id="CHEBI:30616"/>
    </ligand>
</feature>